<dbReference type="Gene3D" id="3.40.30.10">
    <property type="entry name" value="Glutaredoxin"/>
    <property type="match status" value="1"/>
</dbReference>
<feature type="domain" description="Disulphide bond isomerase DsbC/G N-terminal" evidence="8">
    <location>
        <begin position="27"/>
        <end position="91"/>
    </location>
</feature>
<evidence type="ECO:0000259" key="8">
    <source>
        <dbReference type="Pfam" id="PF10411"/>
    </source>
</evidence>
<dbReference type="Proteomes" id="UP000250079">
    <property type="component" value="Chromosome"/>
</dbReference>
<evidence type="ECO:0000256" key="6">
    <source>
        <dbReference type="ARBA" id="ARBA00023284"/>
    </source>
</evidence>
<dbReference type="SUPFAM" id="SSF52833">
    <property type="entry name" value="Thioredoxin-like"/>
    <property type="match status" value="1"/>
</dbReference>
<dbReference type="InterPro" id="IPR036249">
    <property type="entry name" value="Thioredoxin-like_sf"/>
</dbReference>
<dbReference type="RefSeq" id="WP_088920004.1">
    <property type="nucleotide sequence ID" value="NZ_CP018632.1"/>
</dbReference>
<sequence length="250" mass="27296">MNIRIKFRSLIAFIVISMAISSHALAESSIDEVKERISEKLPGISVTSLVKSELPGLFELVTDGQIYYVDESAEYLVDGSLIRLSDRENMTDARLGGIQMALINEVGEENMLVYEPETPSNRSITVFTDISCGYCRRLHGEIDTLLDAGVKVRYLLFPRAGLGSQGHKDLESVWCADDPQAAMTNAKSGGKVEPKSCDNPIEMHVALAERLGLRGTPLIYTDSGVKIPGYREAAVLAGMVNDSKPLTTTN</sequence>
<dbReference type="InterPro" id="IPR033954">
    <property type="entry name" value="DiS-bond_Isoase_DsbC/G"/>
</dbReference>
<dbReference type="PANTHER" id="PTHR35272:SF3">
    <property type="entry name" value="THIOL:DISULFIDE INTERCHANGE PROTEIN DSBC"/>
    <property type="match status" value="1"/>
</dbReference>
<protein>
    <recommendedName>
        <fullName evidence="7">Thiol:disulfide interchange protein</fullName>
    </recommendedName>
</protein>
<proteinExistence type="inferred from homology"/>
<dbReference type="Pfam" id="PF10411">
    <property type="entry name" value="DsbC_N"/>
    <property type="match status" value="1"/>
</dbReference>
<comment type="similarity">
    <text evidence="2 7">Belongs to the thioredoxin family. DsbC subfamily.</text>
</comment>
<dbReference type="InterPro" id="IPR009094">
    <property type="entry name" value="DiS-bond_isomerase_DsbC/G_N_sf"/>
</dbReference>
<evidence type="ECO:0000256" key="5">
    <source>
        <dbReference type="ARBA" id="ARBA00023157"/>
    </source>
</evidence>
<keyword evidence="3 7" id="KW-0732">Signal</keyword>
<evidence type="ECO:0000256" key="1">
    <source>
        <dbReference type="ARBA" id="ARBA00004418"/>
    </source>
</evidence>
<dbReference type="KEGG" id="gai:IMCC3135_24905"/>
<dbReference type="CDD" id="cd03020">
    <property type="entry name" value="DsbA_DsbC_DsbG"/>
    <property type="match status" value="1"/>
</dbReference>
<dbReference type="PANTHER" id="PTHR35272">
    <property type="entry name" value="THIOL:DISULFIDE INTERCHANGE PROTEIN DSBC-RELATED"/>
    <property type="match status" value="1"/>
</dbReference>
<comment type="subcellular location">
    <subcellularLocation>
        <location evidence="1 7">Periplasm</location>
    </subcellularLocation>
</comment>
<dbReference type="InterPro" id="IPR018950">
    <property type="entry name" value="DiS-bond_isomerase_DsbC/G_N"/>
</dbReference>
<keyword evidence="4 7" id="KW-0574">Periplasm</keyword>
<organism evidence="10 11">
    <name type="scientific">Granulosicoccus antarcticus IMCC3135</name>
    <dbReference type="NCBI Taxonomy" id="1192854"/>
    <lineage>
        <taxon>Bacteria</taxon>
        <taxon>Pseudomonadati</taxon>
        <taxon>Pseudomonadota</taxon>
        <taxon>Gammaproteobacteria</taxon>
        <taxon>Chromatiales</taxon>
        <taxon>Granulosicoccaceae</taxon>
        <taxon>Granulosicoccus</taxon>
    </lineage>
</organism>
<comment type="function">
    <text evidence="7">Required for disulfide bond formation in some periplasmic proteins. Acts by transferring its disulfide bond to other proteins and is reduced in the process.</text>
</comment>
<evidence type="ECO:0000256" key="7">
    <source>
        <dbReference type="RuleBase" id="RU364038"/>
    </source>
</evidence>
<feature type="domain" description="Thioredoxin-like fold" evidence="9">
    <location>
        <begin position="122"/>
        <end position="237"/>
    </location>
</feature>
<keyword evidence="11" id="KW-1185">Reference proteome</keyword>
<evidence type="ECO:0000256" key="3">
    <source>
        <dbReference type="ARBA" id="ARBA00022729"/>
    </source>
</evidence>
<accession>A0A2Z2NX57</accession>
<keyword evidence="6 7" id="KW-0676">Redox-active center</keyword>
<dbReference type="InterPro" id="IPR012336">
    <property type="entry name" value="Thioredoxin-like_fold"/>
</dbReference>
<reference evidence="10 11" key="1">
    <citation type="submission" date="2016-12" db="EMBL/GenBank/DDBJ databases">
        <authorList>
            <person name="Song W.-J."/>
            <person name="Kurnit D.M."/>
        </authorList>
    </citation>
    <scope>NUCLEOTIDE SEQUENCE [LARGE SCALE GENOMIC DNA]</scope>
    <source>
        <strain evidence="10 11">IMCC3135</strain>
    </source>
</reference>
<evidence type="ECO:0000313" key="11">
    <source>
        <dbReference type="Proteomes" id="UP000250079"/>
    </source>
</evidence>
<gene>
    <name evidence="10" type="primary">dsbC</name>
    <name evidence="10" type="ORF">IMCC3135_24905</name>
</gene>
<dbReference type="OrthoDB" id="12976at2"/>
<dbReference type="SUPFAM" id="SSF54423">
    <property type="entry name" value="DsbC/DsbG N-terminal domain-like"/>
    <property type="match status" value="1"/>
</dbReference>
<evidence type="ECO:0000259" key="9">
    <source>
        <dbReference type="Pfam" id="PF13098"/>
    </source>
</evidence>
<keyword evidence="5" id="KW-1015">Disulfide bond</keyword>
<feature type="signal peptide" evidence="7">
    <location>
        <begin position="1"/>
        <end position="26"/>
    </location>
</feature>
<evidence type="ECO:0000313" key="10">
    <source>
        <dbReference type="EMBL" id="ASJ75045.1"/>
    </source>
</evidence>
<dbReference type="InterPro" id="IPR051470">
    <property type="entry name" value="Thiol:disulfide_interchange"/>
</dbReference>
<dbReference type="Pfam" id="PF13098">
    <property type="entry name" value="Thioredoxin_2"/>
    <property type="match status" value="1"/>
</dbReference>
<dbReference type="GO" id="GO:0042597">
    <property type="term" value="C:periplasmic space"/>
    <property type="evidence" value="ECO:0007669"/>
    <property type="project" value="UniProtKB-SubCell"/>
</dbReference>
<name>A0A2Z2NX57_9GAMM</name>
<feature type="chain" id="PRO_5016194401" description="Thiol:disulfide interchange protein" evidence="7">
    <location>
        <begin position="27"/>
        <end position="250"/>
    </location>
</feature>
<evidence type="ECO:0000256" key="4">
    <source>
        <dbReference type="ARBA" id="ARBA00022764"/>
    </source>
</evidence>
<evidence type="ECO:0000256" key="2">
    <source>
        <dbReference type="ARBA" id="ARBA00009813"/>
    </source>
</evidence>
<dbReference type="AlphaFoldDB" id="A0A2Z2NX57"/>
<dbReference type="EMBL" id="CP018632">
    <property type="protein sequence ID" value="ASJ75045.1"/>
    <property type="molecule type" value="Genomic_DNA"/>
</dbReference>
<dbReference type="Gene3D" id="3.10.450.70">
    <property type="entry name" value="Disulphide bond isomerase, DsbC/G, N-terminal"/>
    <property type="match status" value="1"/>
</dbReference>